<evidence type="ECO:0000256" key="7">
    <source>
        <dbReference type="ARBA" id="ARBA00022842"/>
    </source>
</evidence>
<evidence type="ECO:0000259" key="14">
    <source>
        <dbReference type="Pfam" id="PF04406"/>
    </source>
</evidence>
<keyword evidence="8 12" id="KW-0799">Topoisomerase</keyword>
<reference evidence="16" key="1">
    <citation type="submission" date="2011-07" db="EMBL/GenBank/DDBJ databases">
        <title>The Genome Sequence of Exophiala (Wangiella) dermatitidis NIH/UT8656.</title>
        <authorList>
            <consortium name="The Broad Institute Genome Sequencing Platform"/>
            <person name="Cuomo C."/>
            <person name="Wang Z."/>
            <person name="Hunicke-Smith S."/>
            <person name="Szanislo P.J."/>
            <person name="Earl A."/>
            <person name="Young S.K."/>
            <person name="Zeng Q."/>
            <person name="Gargeya S."/>
            <person name="Fitzgerald M."/>
            <person name="Haas B."/>
            <person name="Abouelleil A."/>
            <person name="Alvarado L."/>
            <person name="Arachchi H.M."/>
            <person name="Berlin A."/>
            <person name="Brown A."/>
            <person name="Chapman S.B."/>
            <person name="Chen Z."/>
            <person name="Dunbar C."/>
            <person name="Freedman E."/>
            <person name="Gearin G."/>
            <person name="Gellesch M."/>
            <person name="Goldberg J."/>
            <person name="Griggs A."/>
            <person name="Gujja S."/>
            <person name="Heiman D."/>
            <person name="Howarth C."/>
            <person name="Larson L."/>
            <person name="Lui A."/>
            <person name="MacDonald P.J.P."/>
            <person name="Montmayeur A."/>
            <person name="Murphy C."/>
            <person name="Neiman D."/>
            <person name="Pearson M."/>
            <person name="Priest M."/>
            <person name="Roberts A."/>
            <person name="Saif S."/>
            <person name="Shea T."/>
            <person name="Shenoy N."/>
            <person name="Sisk P."/>
            <person name="Stolte C."/>
            <person name="Sykes S."/>
            <person name="Wortman J."/>
            <person name="Nusbaum C."/>
            <person name="Birren B."/>
        </authorList>
    </citation>
    <scope>NUCLEOTIDE SEQUENCE</scope>
    <source>
        <strain evidence="16">NIH/UT8656</strain>
    </source>
</reference>
<dbReference type="PRINTS" id="PR01550">
    <property type="entry name" value="TOP6AFAMILY"/>
</dbReference>
<dbReference type="PROSITE" id="PS52041">
    <property type="entry name" value="TOPO_IIB"/>
    <property type="match status" value="1"/>
</dbReference>
<comment type="catalytic activity">
    <reaction evidence="1 12">
        <text>ATP-dependent breakage, passage and rejoining of double-stranded DNA.</text>
        <dbReference type="EC" id="5.6.2.2"/>
    </reaction>
</comment>
<feature type="active site" description="O-(5'-phospho-DNA)-tyrosine intermediate" evidence="12">
    <location>
        <position position="127"/>
    </location>
</feature>
<dbReference type="EC" id="5.6.2.2" evidence="5"/>
<dbReference type="eggNOG" id="KOG2795">
    <property type="taxonomic scope" value="Eukaryota"/>
</dbReference>
<sequence length="386" mass="43814">MASQTSWQPDSSSLLEEPVTTASISPEKQRVLSYIADTFNNILRDIRARPSGRPVIILKRIVAVQPYYDRPDSMRVKCHIQSREMRYHFPGKNADEAWRFACVGRILGEINSAIRAGITITKRDIYYRDPMLFKQQETVDRYVDDIAHTCQVTRRDLNVCASPKGLVAGLGDGSGGQVPTHIPDHRNMFSEASHIAWILVIEKEATFNTLVEKAFHQHPVLGPGLLVTAKGYPDLATRHFLRNLADHARTPIQIFGLFDWDPDGIQILKCYLYGSKRLAQEHCCILPEMKWIGIRAHDIHRLDGATQESLPLSMRDRALARSMLASEEWRDELGEILPGLQEATVEIQRLLMLNRKAEIQILDQGGGGFEQWLVGKLRNRLVETVF</sequence>
<dbReference type="Pfam" id="PF04406">
    <property type="entry name" value="TP6A_N"/>
    <property type="match status" value="1"/>
</dbReference>
<dbReference type="PRINTS" id="PR01551">
    <property type="entry name" value="SPO11HOMOLOG"/>
</dbReference>
<evidence type="ECO:0000256" key="5">
    <source>
        <dbReference type="ARBA" id="ARBA00012895"/>
    </source>
</evidence>
<dbReference type="STRING" id="858893.H6BV76"/>
<keyword evidence="10 12" id="KW-0413">Isomerase</keyword>
<dbReference type="RefSeq" id="XP_009155451.1">
    <property type="nucleotide sequence ID" value="XM_009157203.1"/>
</dbReference>
<dbReference type="InterPro" id="IPR002815">
    <property type="entry name" value="Spo11/TopoVI_A"/>
</dbReference>
<name>H6BV76_EXODN</name>
<comment type="subcellular location">
    <subcellularLocation>
        <location evidence="3">Nucleus</location>
    </subcellularLocation>
</comment>
<evidence type="ECO:0000256" key="1">
    <source>
        <dbReference type="ARBA" id="ARBA00000185"/>
    </source>
</evidence>
<dbReference type="InterPro" id="IPR013048">
    <property type="entry name" value="Meiotic_Spo11"/>
</dbReference>
<dbReference type="InParanoid" id="H6BV76"/>
<evidence type="ECO:0000256" key="3">
    <source>
        <dbReference type="ARBA" id="ARBA00004123"/>
    </source>
</evidence>
<evidence type="ECO:0000256" key="13">
    <source>
        <dbReference type="SAM" id="MobiDB-lite"/>
    </source>
</evidence>
<comment type="cofactor">
    <cofactor evidence="2">
        <name>Mg(2+)</name>
        <dbReference type="ChEBI" id="CHEBI:18420"/>
    </cofactor>
</comment>
<keyword evidence="7" id="KW-0460">Magnesium</keyword>
<dbReference type="GO" id="GO:0003918">
    <property type="term" value="F:DNA topoisomerase type II (double strand cut, ATP-hydrolyzing) activity"/>
    <property type="evidence" value="ECO:0007669"/>
    <property type="project" value="UniProtKB-UniRule"/>
</dbReference>
<dbReference type="GO" id="GO:0003677">
    <property type="term" value="F:DNA binding"/>
    <property type="evidence" value="ECO:0007669"/>
    <property type="project" value="UniProtKB-UniRule"/>
</dbReference>
<evidence type="ECO:0000313" key="17">
    <source>
        <dbReference type="Proteomes" id="UP000007304"/>
    </source>
</evidence>
<dbReference type="OMA" id="IETAGMF"/>
<accession>H6BV76</accession>
<keyword evidence="6" id="KW-0479">Metal-binding</keyword>
<dbReference type="CDD" id="cd00223">
    <property type="entry name" value="TOPRIM_TopoIIB_SPO"/>
    <property type="match status" value="1"/>
</dbReference>
<dbReference type="InterPro" id="IPR034136">
    <property type="entry name" value="TOPRIM_Topo6A/Spo11"/>
</dbReference>
<comment type="similarity">
    <text evidence="4 12">Belongs to the TOP6A family.</text>
</comment>
<keyword evidence="11" id="KW-0539">Nucleus</keyword>
<evidence type="ECO:0000256" key="6">
    <source>
        <dbReference type="ARBA" id="ARBA00022723"/>
    </source>
</evidence>
<protein>
    <recommendedName>
        <fullName evidence="5">DNA topoisomerase (ATP-hydrolyzing)</fullName>
        <ecNumber evidence="5">5.6.2.2</ecNumber>
    </recommendedName>
</protein>
<dbReference type="InterPro" id="IPR036388">
    <property type="entry name" value="WH-like_DNA-bd_sf"/>
</dbReference>
<dbReference type="InterPro" id="IPR036078">
    <property type="entry name" value="Spo11/TopoVI_A_sf"/>
</dbReference>
<dbReference type="GeneID" id="20307787"/>
<evidence type="ECO:0000256" key="4">
    <source>
        <dbReference type="ARBA" id="ARBA00006559"/>
    </source>
</evidence>
<evidence type="ECO:0000313" key="16">
    <source>
        <dbReference type="EMBL" id="EHY54990.1"/>
    </source>
</evidence>
<dbReference type="GO" id="GO:0042138">
    <property type="term" value="P:meiotic DNA double-strand break formation"/>
    <property type="evidence" value="ECO:0007669"/>
    <property type="project" value="InterPro"/>
</dbReference>
<evidence type="ECO:0000259" key="15">
    <source>
        <dbReference type="Pfam" id="PF21180"/>
    </source>
</evidence>
<feature type="region of interest" description="Disordered" evidence="13">
    <location>
        <begin position="1"/>
        <end position="21"/>
    </location>
</feature>
<evidence type="ECO:0000256" key="8">
    <source>
        <dbReference type="ARBA" id="ARBA00023029"/>
    </source>
</evidence>
<dbReference type="GO" id="GO:0000228">
    <property type="term" value="C:nuclear chromosome"/>
    <property type="evidence" value="ECO:0007669"/>
    <property type="project" value="TreeGrafter"/>
</dbReference>
<dbReference type="AlphaFoldDB" id="H6BV76"/>
<keyword evidence="17" id="KW-1185">Reference proteome</keyword>
<evidence type="ECO:0000256" key="12">
    <source>
        <dbReference type="PROSITE-ProRule" id="PRU01385"/>
    </source>
</evidence>
<dbReference type="InterPro" id="IPR013049">
    <property type="entry name" value="Spo11/TopoVI_A_N"/>
</dbReference>
<dbReference type="GO" id="GO:0007131">
    <property type="term" value="P:reciprocal meiotic recombination"/>
    <property type="evidence" value="ECO:0007669"/>
    <property type="project" value="TreeGrafter"/>
</dbReference>
<evidence type="ECO:0000256" key="11">
    <source>
        <dbReference type="ARBA" id="ARBA00023242"/>
    </source>
</evidence>
<dbReference type="PANTHER" id="PTHR10848:SF0">
    <property type="entry name" value="MEIOTIC RECOMBINATION PROTEIN SPO11"/>
    <property type="match status" value="1"/>
</dbReference>
<gene>
    <name evidence="16" type="ORF">HMPREF1120_03148</name>
</gene>
<organism evidence="16 17">
    <name type="scientific">Exophiala dermatitidis (strain ATCC 34100 / CBS 525.76 / NIH/UT8656)</name>
    <name type="common">Black yeast</name>
    <name type="synonym">Wangiella dermatitidis</name>
    <dbReference type="NCBI Taxonomy" id="858893"/>
    <lineage>
        <taxon>Eukaryota</taxon>
        <taxon>Fungi</taxon>
        <taxon>Dikarya</taxon>
        <taxon>Ascomycota</taxon>
        <taxon>Pezizomycotina</taxon>
        <taxon>Eurotiomycetes</taxon>
        <taxon>Chaetothyriomycetidae</taxon>
        <taxon>Chaetothyriales</taxon>
        <taxon>Herpotrichiellaceae</taxon>
        <taxon>Exophiala</taxon>
    </lineage>
</organism>
<dbReference type="OrthoDB" id="5377392at2759"/>
<feature type="domain" description="Topoisomerase 6 subunit A/Spo11 TOPRIM" evidence="15">
    <location>
        <begin position="198"/>
        <end position="364"/>
    </location>
</feature>
<evidence type="ECO:0000256" key="10">
    <source>
        <dbReference type="ARBA" id="ARBA00023235"/>
    </source>
</evidence>
<proteinExistence type="inferred from homology"/>
<dbReference type="Gene3D" id="3.40.1360.10">
    <property type="match status" value="1"/>
</dbReference>
<evidence type="ECO:0000256" key="9">
    <source>
        <dbReference type="ARBA" id="ARBA00023125"/>
    </source>
</evidence>
<dbReference type="PANTHER" id="PTHR10848">
    <property type="entry name" value="MEIOTIC RECOMBINATION PROTEIN SPO11"/>
    <property type="match status" value="1"/>
</dbReference>
<dbReference type="GO" id="GO:0046872">
    <property type="term" value="F:metal ion binding"/>
    <property type="evidence" value="ECO:0007669"/>
    <property type="project" value="UniProtKB-KW"/>
</dbReference>
<feature type="domain" description="Spo11/DNA topoisomerase VI subunit A N-terminal" evidence="14">
    <location>
        <begin position="98"/>
        <end position="159"/>
    </location>
</feature>
<dbReference type="VEuPathDB" id="FungiDB:HMPREF1120_03148"/>
<dbReference type="Proteomes" id="UP000007304">
    <property type="component" value="Unassembled WGS sequence"/>
</dbReference>
<keyword evidence="9 12" id="KW-0238">DNA-binding</keyword>
<dbReference type="Pfam" id="PF21180">
    <property type="entry name" value="TOP6A-Spo11_Toprim"/>
    <property type="match status" value="1"/>
</dbReference>
<dbReference type="Gene3D" id="1.10.10.10">
    <property type="entry name" value="Winged helix-like DNA-binding domain superfamily/Winged helix DNA-binding domain"/>
    <property type="match status" value="1"/>
</dbReference>
<dbReference type="GO" id="GO:0000706">
    <property type="term" value="P:meiotic DNA double-strand break processing"/>
    <property type="evidence" value="ECO:0007669"/>
    <property type="project" value="TreeGrafter"/>
</dbReference>
<dbReference type="GO" id="GO:0005524">
    <property type="term" value="F:ATP binding"/>
    <property type="evidence" value="ECO:0007669"/>
    <property type="project" value="InterPro"/>
</dbReference>
<evidence type="ECO:0000256" key="2">
    <source>
        <dbReference type="ARBA" id="ARBA00001946"/>
    </source>
</evidence>
<dbReference type="HOGENOM" id="CLU_037229_0_0_1"/>
<dbReference type="EMBL" id="JH226132">
    <property type="protein sequence ID" value="EHY54990.1"/>
    <property type="molecule type" value="Genomic_DNA"/>
</dbReference>
<dbReference type="FunCoup" id="H6BV76">
    <property type="interactions" value="781"/>
</dbReference>
<dbReference type="SUPFAM" id="SSF56726">
    <property type="entry name" value="DNA topoisomerase IV, alpha subunit"/>
    <property type="match status" value="1"/>
</dbReference>